<reference evidence="2 3" key="1">
    <citation type="journal article" date="2016" name="Front. Microbiol.">
        <title>Comprehensive Phylogenetic Analysis of Bovine Non-aureus Staphylococci Species Based on Whole-Genome Sequencing.</title>
        <authorList>
            <person name="Naushad S."/>
            <person name="Barkema H.W."/>
            <person name="Luby C."/>
            <person name="Condas L.A."/>
            <person name="Nobrega D.B."/>
            <person name="Carson D.A."/>
            <person name="De Buck J."/>
        </authorList>
    </citation>
    <scope>NUCLEOTIDE SEQUENCE [LARGE SCALE GENOMIC DNA]</scope>
    <source>
        <strain evidence="2 3">SNUC 2993</strain>
    </source>
</reference>
<dbReference type="Gene3D" id="1.10.260.40">
    <property type="entry name" value="lambda repressor-like DNA-binding domains"/>
    <property type="match status" value="1"/>
</dbReference>
<protein>
    <submittedName>
        <fullName evidence="2">XRE family transcriptional regulator</fullName>
    </submittedName>
</protein>
<feature type="domain" description="HTH cro/C1-type" evidence="1">
    <location>
        <begin position="19"/>
        <end position="60"/>
    </location>
</feature>
<evidence type="ECO:0000259" key="1">
    <source>
        <dbReference type="PROSITE" id="PS50943"/>
    </source>
</evidence>
<dbReference type="Pfam" id="PF13443">
    <property type="entry name" value="HTH_26"/>
    <property type="match status" value="1"/>
</dbReference>
<evidence type="ECO:0000313" key="2">
    <source>
        <dbReference type="EMBL" id="PTI49325.1"/>
    </source>
</evidence>
<organism evidence="2 3">
    <name type="scientific">Staphylococcus warneri</name>
    <dbReference type="NCBI Taxonomy" id="1292"/>
    <lineage>
        <taxon>Bacteria</taxon>
        <taxon>Bacillati</taxon>
        <taxon>Bacillota</taxon>
        <taxon>Bacilli</taxon>
        <taxon>Bacillales</taxon>
        <taxon>Staphylococcaceae</taxon>
        <taxon>Staphylococcus</taxon>
    </lineage>
</organism>
<dbReference type="GO" id="GO:0003677">
    <property type="term" value="F:DNA binding"/>
    <property type="evidence" value="ECO:0007669"/>
    <property type="project" value="InterPro"/>
</dbReference>
<accession>A0A2T4PXD4</accession>
<dbReference type="InterPro" id="IPR010982">
    <property type="entry name" value="Lambda_DNA-bd_dom_sf"/>
</dbReference>
<dbReference type="RefSeq" id="WP_107532231.1">
    <property type="nucleotide sequence ID" value="NZ_PZEV01000082.1"/>
</dbReference>
<dbReference type="PROSITE" id="PS50943">
    <property type="entry name" value="HTH_CROC1"/>
    <property type="match status" value="1"/>
</dbReference>
<name>A0A2T4PXD4_STAWA</name>
<dbReference type="SUPFAM" id="SSF47413">
    <property type="entry name" value="lambda repressor-like DNA-binding domains"/>
    <property type="match status" value="1"/>
</dbReference>
<comment type="caution">
    <text evidence="2">The sequence shown here is derived from an EMBL/GenBank/DDBJ whole genome shotgun (WGS) entry which is preliminary data.</text>
</comment>
<evidence type="ECO:0000313" key="3">
    <source>
        <dbReference type="Proteomes" id="UP000240717"/>
    </source>
</evidence>
<dbReference type="EMBL" id="PZEV01000082">
    <property type="protein sequence ID" value="PTI49325.1"/>
    <property type="molecule type" value="Genomic_DNA"/>
</dbReference>
<proteinExistence type="predicted"/>
<sequence length="74" mass="8568">MKNKLSVLLGERKESVMYLSGKTGISPTTLYSLYHEKNKNPDTKTIMVLCNYFDVTPNEFFGIDRLEDKQYAKN</sequence>
<dbReference type="AlphaFoldDB" id="A0A2T4PXD4"/>
<gene>
    <name evidence="2" type="ORF">BU085_12290</name>
</gene>
<dbReference type="InterPro" id="IPR001387">
    <property type="entry name" value="Cro/C1-type_HTH"/>
</dbReference>
<dbReference type="Proteomes" id="UP000240717">
    <property type="component" value="Unassembled WGS sequence"/>
</dbReference>